<dbReference type="Pfam" id="PF02138">
    <property type="entry name" value="Beach"/>
    <property type="match status" value="2"/>
</dbReference>
<organism evidence="2">
    <name type="scientific">Trepomonas sp. PC1</name>
    <dbReference type="NCBI Taxonomy" id="1076344"/>
    <lineage>
        <taxon>Eukaryota</taxon>
        <taxon>Metamonada</taxon>
        <taxon>Diplomonadida</taxon>
        <taxon>Hexamitidae</taxon>
        <taxon>Hexamitinae</taxon>
        <taxon>Trepomonas</taxon>
    </lineage>
</organism>
<gene>
    <name evidence="2" type="ORF">TPC1_10769</name>
</gene>
<dbReference type="PANTHER" id="PTHR13743">
    <property type="entry name" value="BEIGE/BEACH-RELATED"/>
    <property type="match status" value="1"/>
</dbReference>
<feature type="domain" description="BEACH" evidence="1">
    <location>
        <begin position="429"/>
        <end position="750"/>
    </location>
</feature>
<name>A0A146KH76_9EUKA</name>
<proteinExistence type="predicted"/>
<accession>A0A146KH76</accession>
<dbReference type="PANTHER" id="PTHR13743:SF112">
    <property type="entry name" value="BEACH DOMAIN-CONTAINING PROTEIN"/>
    <property type="match status" value="1"/>
</dbReference>
<dbReference type="Gene3D" id="1.10.1540.10">
    <property type="entry name" value="BEACH domain"/>
    <property type="match status" value="1"/>
</dbReference>
<evidence type="ECO:0000259" key="1">
    <source>
        <dbReference type="PROSITE" id="PS50197"/>
    </source>
</evidence>
<dbReference type="AlphaFoldDB" id="A0A146KH76"/>
<dbReference type="SUPFAM" id="SSF81837">
    <property type="entry name" value="BEACH domain"/>
    <property type="match status" value="1"/>
</dbReference>
<dbReference type="SMART" id="SM01026">
    <property type="entry name" value="Beach"/>
    <property type="match status" value="1"/>
</dbReference>
<dbReference type="InterPro" id="IPR036322">
    <property type="entry name" value="WD40_repeat_dom_sf"/>
</dbReference>
<dbReference type="EMBL" id="GDID01000574">
    <property type="protein sequence ID" value="JAP96032.1"/>
    <property type="molecule type" value="Transcribed_RNA"/>
</dbReference>
<dbReference type="PROSITE" id="PS50197">
    <property type="entry name" value="BEACH"/>
    <property type="match status" value="1"/>
</dbReference>
<reference evidence="2" key="1">
    <citation type="submission" date="2015-07" db="EMBL/GenBank/DDBJ databases">
        <title>Adaptation to a free-living lifestyle via gene acquisitions in the diplomonad Trepomonas sp. PC1.</title>
        <authorList>
            <person name="Xu F."/>
            <person name="Jerlstrom-Hultqvist J."/>
            <person name="Kolisko M."/>
            <person name="Simpson A.G.B."/>
            <person name="Roger A.J."/>
            <person name="Svard S.G."/>
            <person name="Andersson J.O."/>
        </authorList>
    </citation>
    <scope>NUCLEOTIDE SEQUENCE</scope>
    <source>
        <strain evidence="2">PC1</strain>
    </source>
</reference>
<dbReference type="CDD" id="cd06071">
    <property type="entry name" value="Beach"/>
    <property type="match status" value="1"/>
</dbReference>
<dbReference type="InterPro" id="IPR036372">
    <property type="entry name" value="BEACH_dom_sf"/>
</dbReference>
<dbReference type="InterPro" id="IPR000409">
    <property type="entry name" value="BEACH_dom"/>
</dbReference>
<feature type="non-terminal residue" evidence="2">
    <location>
        <position position="1"/>
    </location>
</feature>
<dbReference type="SUPFAM" id="SSF50978">
    <property type="entry name" value="WD40 repeat-like"/>
    <property type="match status" value="1"/>
</dbReference>
<sequence length="1085" mass="126432">LKLFVSLDEFYQFLKDDYNSKVLLDKIIPTIYKKLNVFALQQLIYNLTKLQILLPQLFQHCVDCINDQNQCITMSSAEFKKSITFSCQAMCFYEENSQVSAVALRELIIECIKDKLNLVNKTLPKKEKLSLEQFLNSEDFKNCPIESKRGKVELFSIVQQILLNKSDVEVIKEVKENKKRANVNFDVVEKQIIQKDKDIAQIKENQQQYHFNIAQIQIDQVLHRSAIIKAETYFELSQVETVSRVRNKIIPTPVLNANPCTLYVYKQENVKHLSIKQQQIGTILLSYDENGNFVVFFQNDEKVIKIRKVTDLIHQRYLFDWNACEVVTAQHEFYYFIFSSFENCVSFMNNAQKYSGVCYKMKQQESLTSYFEIPEISQFEKLKEEEVHNYQLIEQLSATAFEQSFKQQIVDNNQLFIRKFEDQNYLQPRLILDSFQKISATQLWVRRCISNYDYLMILNTFSGRTFNDLAHYPIFPWILQDYTSESIDLDDHQIYRDFSMPIGSQGMENKMRQIFNKYKQSQELVKYTLQRSDDYQAFSYFDIYGTNIPASNKFDPLNGDVFSHVQAYHHACFYSTPAYVSHYLVRLQPYTQRAIDLDKRIDVDRGFKSIPSAFLNIWSNDQDNRELIPEFFTLSQMFQDAQNIGIGDVELPPWASSPENFVKIHRQALESDFVSQNLNFWIDLIFGFRQQGIPAAEKMNTFGQSVFYESQVRGLLEGPMKQTYLKQAQSMAINFGHAPAIIFDKPHVVRQQPRKQTLAEKNQQKIFDFTLASIEILNVYAESSMMLVIETSQAMYKLELKDKMSGSLQINRVRPIQEITLLKDKFSNCIKDTLLDEQVIFINPVKTKTFKNEVQYLYIKNKAFKRNICIFDGQMLLHCNFIDDSIQTWDLVNPPQIINCYAHVTCIDQQSNIMLFGCADGSVSMQNQFGLQPVCNLQKEVISVSLSVKDDFMLVATDDQIQIYSVMAQFIKQINLQNIKYVKLHRNIAYVFTQSQIQAVDIFSSQLIKSQNLPIQVDDITFGSDFFVLCGEKMVFEYKIETLEMTNKFSTQEDAKAVQLCAGEQLIVVGRADGVLRFIQRVKVE</sequence>
<protein>
    <submittedName>
        <fullName evidence="2">Beige/BEACH domain-containing protein</fullName>
    </submittedName>
</protein>
<evidence type="ECO:0000313" key="2">
    <source>
        <dbReference type="EMBL" id="JAP96032.1"/>
    </source>
</evidence>
<dbReference type="InterPro" id="IPR050865">
    <property type="entry name" value="BEACH_Domain"/>
</dbReference>